<keyword evidence="6" id="KW-1185">Reference proteome</keyword>
<evidence type="ECO:0000256" key="1">
    <source>
        <dbReference type="SAM" id="MobiDB-lite"/>
    </source>
</evidence>
<accession>A0A2G5I6D3</accession>
<dbReference type="OrthoDB" id="4225201at2759"/>
<feature type="compositionally biased region" description="Polar residues" evidence="1">
    <location>
        <begin position="580"/>
        <end position="596"/>
    </location>
</feature>
<evidence type="ECO:0000313" key="4">
    <source>
        <dbReference type="EMBL" id="WPB00776.1"/>
    </source>
</evidence>
<evidence type="ECO:0000313" key="5">
    <source>
        <dbReference type="Proteomes" id="UP000230605"/>
    </source>
</evidence>
<proteinExistence type="predicted"/>
<reference evidence="4 6" key="2">
    <citation type="submission" date="2023-09" db="EMBL/GenBank/DDBJ databases">
        <title>Complete-Gapless Cercospora beticola genome.</title>
        <authorList>
            <person name="Wyatt N.A."/>
            <person name="Spanner R.E."/>
            <person name="Bolton M.D."/>
        </authorList>
    </citation>
    <scope>NUCLEOTIDE SEQUENCE [LARGE SCALE GENOMIC DNA]</scope>
    <source>
        <strain evidence="4">Cb09-40</strain>
    </source>
</reference>
<feature type="region of interest" description="Disordered" evidence="1">
    <location>
        <begin position="566"/>
        <end position="603"/>
    </location>
</feature>
<evidence type="ECO:0008006" key="7">
    <source>
        <dbReference type="Google" id="ProtNLM"/>
    </source>
</evidence>
<dbReference type="EMBL" id="LKMD01000101">
    <property type="protein sequence ID" value="PIB00044.1"/>
    <property type="molecule type" value="Genomic_DNA"/>
</dbReference>
<sequence length="639" mass="71224">MRSVWFFLVQLAAALPIQPHSMPIVSRTIRDVEILESDLENASTRFAFTPGYKDARVQLTTSPLVVELNVHRATDLLATNITINDQQLDVKWNTAVADGTFFATVSSPSTQILTIPDERGSPHFVDVSLSGYIPVDDTQRPLREPADTQHLSLLVLSVDEFATSHFELDIVSQPTASERRLRKLYRVTDMQSAVSERKVQLLSVDTVLDADPFADQHGQEHVDELDIEAEIESLLQLEAQASALSTQIAAKKHGISKCLKDHRQNVPLGQLLHECDGVVCAAKVIAQRICDKMGVETASNFDYVQVQDPSAQPLIHLDEENREEAAEMATPKPMSVKSATLAATGHINLHSSGAAVRQSMEIIYPQSMLYRVLGVIACACGLTALYSFIRRKCMSARRKVDQLAEREERRNARAYRRAARRADIRKRWEAFLRSVNCFSMQNEEPRMEGYEEKRALILQDAFMEQEIEAAEKGEVMEAEIRELRHAHDIVSSLVRVDEHRYDLAAIHGPPRPRIPRPARRSRASTTTLPSYHSEVLPDYSSRVSAVSTTIASSGNSLDGTIDFSTTASSGEGEEVFTATEAASTPRSSSVDGSTGTRRSRMTEFSSIIEISPRASEETLRTCQRSSMAWSRRSWDTNDL</sequence>
<name>A0A2G5I6D3_CERBT</name>
<dbReference type="Proteomes" id="UP001302367">
    <property type="component" value="Chromosome 3"/>
</dbReference>
<evidence type="ECO:0000313" key="6">
    <source>
        <dbReference type="Proteomes" id="UP001302367"/>
    </source>
</evidence>
<feature type="compositionally biased region" description="Basic residues" evidence="1">
    <location>
        <begin position="513"/>
        <end position="522"/>
    </location>
</feature>
<dbReference type="AlphaFoldDB" id="A0A2G5I6D3"/>
<dbReference type="EMBL" id="CP134186">
    <property type="protein sequence ID" value="WPB00776.1"/>
    <property type="molecule type" value="Genomic_DNA"/>
</dbReference>
<protein>
    <recommendedName>
        <fullName evidence="7">Ca2+-modulated nonselective cation channel polycystin</fullName>
    </recommendedName>
</protein>
<keyword evidence="2" id="KW-0812">Transmembrane</keyword>
<feature type="region of interest" description="Disordered" evidence="1">
    <location>
        <begin position="507"/>
        <end position="530"/>
    </location>
</feature>
<evidence type="ECO:0000313" key="3">
    <source>
        <dbReference type="EMBL" id="PIB00044.1"/>
    </source>
</evidence>
<dbReference type="Proteomes" id="UP000230605">
    <property type="component" value="Chromosome 3"/>
</dbReference>
<feature type="transmembrane region" description="Helical" evidence="2">
    <location>
        <begin position="368"/>
        <end position="389"/>
    </location>
</feature>
<keyword evidence="2" id="KW-0472">Membrane</keyword>
<gene>
    <name evidence="3" type="ORF">CB0940_03597</name>
    <name evidence="4" type="ORF">RHO25_005396</name>
</gene>
<keyword evidence="2" id="KW-1133">Transmembrane helix</keyword>
<reference evidence="3 5" key="1">
    <citation type="submission" date="2015-10" db="EMBL/GenBank/DDBJ databases">
        <title>The cercosporin biosynthetic gene cluster was horizontally transferred to several fungal lineages and shown to be expanded in Cercospora beticola based on microsynteny with recipient genomes.</title>
        <authorList>
            <person name="De Jonge R."/>
            <person name="Ebert M.K."/>
            <person name="Suttle J.C."/>
            <person name="Jurick Ii W.M."/>
            <person name="Secor G.A."/>
            <person name="Thomma B.P."/>
            <person name="Van De Peer Y."/>
            <person name="Bolton M.D."/>
        </authorList>
    </citation>
    <scope>NUCLEOTIDE SEQUENCE [LARGE SCALE GENOMIC DNA]</scope>
    <source>
        <strain evidence="3 5">09-40</strain>
    </source>
</reference>
<organism evidence="3 5">
    <name type="scientific">Cercospora beticola</name>
    <name type="common">Sugarbeet leaf spot fungus</name>
    <dbReference type="NCBI Taxonomy" id="122368"/>
    <lineage>
        <taxon>Eukaryota</taxon>
        <taxon>Fungi</taxon>
        <taxon>Dikarya</taxon>
        <taxon>Ascomycota</taxon>
        <taxon>Pezizomycotina</taxon>
        <taxon>Dothideomycetes</taxon>
        <taxon>Dothideomycetidae</taxon>
        <taxon>Mycosphaerellales</taxon>
        <taxon>Mycosphaerellaceae</taxon>
        <taxon>Cercospora</taxon>
    </lineage>
</organism>
<evidence type="ECO:0000256" key="2">
    <source>
        <dbReference type="SAM" id="Phobius"/>
    </source>
</evidence>